<keyword evidence="6 15" id="KW-0812">Transmembrane</keyword>
<dbReference type="CDD" id="cd17546">
    <property type="entry name" value="REC_hyHK_CKI1_RcsC-like"/>
    <property type="match status" value="1"/>
</dbReference>
<evidence type="ECO:0000256" key="3">
    <source>
        <dbReference type="ARBA" id="ARBA00012438"/>
    </source>
</evidence>
<evidence type="ECO:0000313" key="19">
    <source>
        <dbReference type="Proteomes" id="UP000838748"/>
    </source>
</evidence>
<feature type="domain" description="Histidine kinase" evidence="16">
    <location>
        <begin position="484"/>
        <end position="705"/>
    </location>
</feature>
<dbReference type="EC" id="2.7.13.3" evidence="3"/>
<evidence type="ECO:0000259" key="17">
    <source>
        <dbReference type="PROSITE" id="PS50110"/>
    </source>
</evidence>
<keyword evidence="11" id="KW-0902">Two-component regulatory system</keyword>
<sequence length="1196" mass="133662">MKQPTNYSIDSKRILSGFVITAILLVIVGTIAWNSLSQRFETVDQYAHNAQILSSISKIKLLEQSYIDQPNSDTTDTLLNEISKAKSLAELTPTIERDEVEKLLDQYASKYKEFVATDMLATSIRTQMFQTSVRTSDAIHSLQDQHTKLVEDGIAEVNFSRALLDSITKDTIESQKIVEHIYNATQYLKSYMSNGQLKLFSQYQIELSYINNILGQLLSRTDEADAKSKILLVRNALKRYLTTSVQLKHQAKYSGSHKTHVIKIVESAGNELTRSTLSLKDFYQQKIRDLQSKLTRQQQSVSNRLTFGTTLLKLHSFISSAQQVDRDYFISTSAEKQKYLAEEVLAILSEALNTIRVLEQHTSDDQRPLAEIASNTDQYLSLFGELVHKKTTLNSQRILLNSSYQAMVTYIKPTYDRQLNIVEHSDGFVKHLAIGGAIFIVTLMLLGILANKSHSALQRFAKQLANARDEANSANQAKSDFLANMSHEIRTPMNAIIGMSYLALKTDLSKVQRNYINKVKLSADSLLGLINDILDFSKIEAGKLDIENVDFLLENVLNNVSNLVGLRASERSLELLIHVENNVPKALVGDPLRLGQILINLANNAVKFTEKGEVKIHIAVQAQSSEHVTLKYSVSDSGIGMSPEQCAKLFNKFTQADTSTTRKYGGTGLGLAISKELSQLMGGDISVQSQLGVGSTFTFTTKMKISQALSKSNSTSPKALSKLNVLVVDDNASARLIVSDILDSCNVKNECSDSVEDALTRFENRLSNTPPYDLLIVDWKMPNKGGVDLIEHLHERYRLSGYGKVIMMTAHGREELSNAFQSRNLPVPYIVDKPIIHSSLYTAIANLFDIDSAQLTSNEKEEQDLQENTSTLAGAKLLLVEDNEINQELAVELLKSQQINVKVAENGQVAIDMLREETFDGILMDCQMPIMDGYEATEYIRTELSDNQIPIIAMTANVMEKDIEKIMQVGMNDMVAKPIDVADMFRTLANWISPQNRLEPDERKSTTVDQLAIEIEGIDTQQGLTRTNGNVDLYIKLVKRFLASYNDLETVREQINNTNLETRKIYIHTLKGVAGNLGAIELHKASQDLESNLSDETLKSELLHVLNQVINNISSHPQINAREDKTTTTKNSDELYDQHAYTTLIDLLNQSDTSAVSYIENIESASVLGISDSKFRQLTSALEEFDFDLALEILSQ</sequence>
<dbReference type="PROSITE" id="PS50109">
    <property type="entry name" value="HIS_KIN"/>
    <property type="match status" value="1"/>
</dbReference>
<evidence type="ECO:0000256" key="13">
    <source>
        <dbReference type="PROSITE-ProRule" id="PRU00169"/>
    </source>
</evidence>
<evidence type="ECO:0000256" key="1">
    <source>
        <dbReference type="ARBA" id="ARBA00000085"/>
    </source>
</evidence>
<dbReference type="PRINTS" id="PR00344">
    <property type="entry name" value="BCTRLSENSOR"/>
</dbReference>
<evidence type="ECO:0000256" key="14">
    <source>
        <dbReference type="SAM" id="Coils"/>
    </source>
</evidence>
<dbReference type="CDD" id="cd16922">
    <property type="entry name" value="HATPase_EvgS-ArcB-TorS-like"/>
    <property type="match status" value="1"/>
</dbReference>
<keyword evidence="14" id="KW-0175">Coiled coil</keyword>
<feature type="modified residue" description="4-aspartylphosphate" evidence="13">
    <location>
        <position position="925"/>
    </location>
</feature>
<dbReference type="InterPro" id="IPR003594">
    <property type="entry name" value="HATPase_dom"/>
</dbReference>
<dbReference type="InterPro" id="IPR036097">
    <property type="entry name" value="HisK_dim/P_sf"/>
</dbReference>
<comment type="caution">
    <text evidence="18">The sequence shown here is derived from an EMBL/GenBank/DDBJ whole genome shotgun (WGS) entry which is preliminary data.</text>
</comment>
<evidence type="ECO:0000256" key="10">
    <source>
        <dbReference type="ARBA" id="ARBA00022989"/>
    </source>
</evidence>
<name>A0ABN8E7R3_9VIBR</name>
<dbReference type="PANTHER" id="PTHR45339:SF1">
    <property type="entry name" value="HYBRID SIGNAL TRANSDUCTION HISTIDINE KINASE J"/>
    <property type="match status" value="1"/>
</dbReference>
<dbReference type="Proteomes" id="UP000838748">
    <property type="component" value="Unassembled WGS sequence"/>
</dbReference>
<keyword evidence="18" id="KW-0808">Transferase</keyword>
<dbReference type="InterPro" id="IPR005467">
    <property type="entry name" value="His_kinase_dom"/>
</dbReference>
<dbReference type="SMART" id="SM00388">
    <property type="entry name" value="HisKA"/>
    <property type="match status" value="1"/>
</dbReference>
<dbReference type="Pfam" id="PF00072">
    <property type="entry name" value="Response_reg"/>
    <property type="match status" value="2"/>
</dbReference>
<protein>
    <recommendedName>
        <fullName evidence="3">histidine kinase</fullName>
        <ecNumber evidence="3">2.7.13.3</ecNumber>
    </recommendedName>
</protein>
<dbReference type="Gene3D" id="1.20.120.160">
    <property type="entry name" value="HPT domain"/>
    <property type="match status" value="1"/>
</dbReference>
<evidence type="ECO:0000256" key="15">
    <source>
        <dbReference type="SAM" id="Phobius"/>
    </source>
</evidence>
<dbReference type="SUPFAM" id="SSF47384">
    <property type="entry name" value="Homodimeric domain of signal transducing histidine kinase"/>
    <property type="match status" value="1"/>
</dbReference>
<evidence type="ECO:0000256" key="5">
    <source>
        <dbReference type="ARBA" id="ARBA00022553"/>
    </source>
</evidence>
<keyword evidence="10 15" id="KW-1133">Transmembrane helix</keyword>
<gene>
    <name evidence="18" type="primary">rcsC_23</name>
    <name evidence="18" type="ORF">VMF7928_02629</name>
</gene>
<dbReference type="SUPFAM" id="SSF55874">
    <property type="entry name" value="ATPase domain of HSP90 chaperone/DNA topoisomerase II/histidine kinase"/>
    <property type="match status" value="1"/>
</dbReference>
<feature type="transmembrane region" description="Helical" evidence="15">
    <location>
        <begin position="12"/>
        <end position="33"/>
    </location>
</feature>
<keyword evidence="4" id="KW-1003">Cell membrane</keyword>
<dbReference type="PANTHER" id="PTHR45339">
    <property type="entry name" value="HYBRID SIGNAL TRANSDUCTION HISTIDINE KINASE J"/>
    <property type="match status" value="1"/>
</dbReference>
<evidence type="ECO:0000256" key="11">
    <source>
        <dbReference type="ARBA" id="ARBA00023012"/>
    </source>
</evidence>
<dbReference type="Pfam" id="PF00512">
    <property type="entry name" value="HisKA"/>
    <property type="match status" value="1"/>
</dbReference>
<feature type="domain" description="Response regulatory" evidence="17">
    <location>
        <begin position="724"/>
        <end position="848"/>
    </location>
</feature>
<evidence type="ECO:0000256" key="8">
    <source>
        <dbReference type="ARBA" id="ARBA00022801"/>
    </source>
</evidence>
<dbReference type="Pfam" id="PF02518">
    <property type="entry name" value="HATPase_c"/>
    <property type="match status" value="1"/>
</dbReference>
<dbReference type="InterPro" id="IPR036641">
    <property type="entry name" value="HPT_dom_sf"/>
</dbReference>
<evidence type="ECO:0000256" key="6">
    <source>
        <dbReference type="ARBA" id="ARBA00022692"/>
    </source>
</evidence>
<comment type="catalytic activity">
    <reaction evidence="1">
        <text>ATP + protein L-histidine = ADP + protein N-phospho-L-histidine.</text>
        <dbReference type="EC" id="2.7.13.3"/>
    </reaction>
</comment>
<comment type="subcellular location">
    <subcellularLocation>
        <location evidence="2">Cell membrane</location>
        <topology evidence="2">Multi-pass membrane protein</topology>
    </subcellularLocation>
</comment>
<dbReference type="Gene3D" id="3.40.50.2300">
    <property type="match status" value="2"/>
</dbReference>
<evidence type="ECO:0000256" key="4">
    <source>
        <dbReference type="ARBA" id="ARBA00022475"/>
    </source>
</evidence>
<dbReference type="EMBL" id="CAKLDM010000002">
    <property type="protein sequence ID" value="CAH0540123.1"/>
    <property type="molecule type" value="Genomic_DNA"/>
</dbReference>
<dbReference type="InterPro" id="IPR011006">
    <property type="entry name" value="CheY-like_superfamily"/>
</dbReference>
<reference evidence="18" key="1">
    <citation type="submission" date="2021-11" db="EMBL/GenBank/DDBJ databases">
        <authorList>
            <person name="Rodrigo-Torres L."/>
            <person name="Arahal R. D."/>
            <person name="Lucena T."/>
        </authorList>
    </citation>
    <scope>NUCLEOTIDE SEQUENCE</scope>
    <source>
        <strain evidence="18">CECT 7928</strain>
    </source>
</reference>
<dbReference type="Gene3D" id="3.30.565.10">
    <property type="entry name" value="Histidine kinase-like ATPase, C-terminal domain"/>
    <property type="match status" value="1"/>
</dbReference>
<keyword evidence="7" id="KW-0547">Nucleotide-binding</keyword>
<accession>A0ABN8E7R3</accession>
<dbReference type="InterPro" id="IPR004358">
    <property type="entry name" value="Sig_transdc_His_kin-like_C"/>
</dbReference>
<dbReference type="CDD" id="cd00082">
    <property type="entry name" value="HisKA"/>
    <property type="match status" value="1"/>
</dbReference>
<feature type="domain" description="Response regulatory" evidence="17">
    <location>
        <begin position="876"/>
        <end position="992"/>
    </location>
</feature>
<dbReference type="InterPro" id="IPR003661">
    <property type="entry name" value="HisK_dim/P_dom"/>
</dbReference>
<dbReference type="SMART" id="SM00387">
    <property type="entry name" value="HATPase_c"/>
    <property type="match status" value="1"/>
</dbReference>
<feature type="coiled-coil region" evidence="14">
    <location>
        <begin position="457"/>
        <end position="484"/>
    </location>
</feature>
<feature type="transmembrane region" description="Helical" evidence="15">
    <location>
        <begin position="428"/>
        <end position="450"/>
    </location>
</feature>
<evidence type="ECO:0000256" key="2">
    <source>
        <dbReference type="ARBA" id="ARBA00004651"/>
    </source>
</evidence>
<keyword evidence="9" id="KW-0067">ATP-binding</keyword>
<dbReference type="InterPro" id="IPR008207">
    <property type="entry name" value="Sig_transdc_His_kin_Hpt_dom"/>
</dbReference>
<dbReference type="Pfam" id="PF01627">
    <property type="entry name" value="Hpt"/>
    <property type="match status" value="1"/>
</dbReference>
<evidence type="ECO:0000256" key="9">
    <source>
        <dbReference type="ARBA" id="ARBA00022840"/>
    </source>
</evidence>
<evidence type="ECO:0000259" key="16">
    <source>
        <dbReference type="PROSITE" id="PS50109"/>
    </source>
</evidence>
<feature type="modified residue" description="4-aspartylphosphate" evidence="13">
    <location>
        <position position="778"/>
    </location>
</feature>
<evidence type="ECO:0000256" key="7">
    <source>
        <dbReference type="ARBA" id="ARBA00022741"/>
    </source>
</evidence>
<evidence type="ECO:0000313" key="18">
    <source>
        <dbReference type="EMBL" id="CAH0540123.1"/>
    </source>
</evidence>
<dbReference type="Gene3D" id="1.10.287.130">
    <property type="match status" value="1"/>
</dbReference>
<keyword evidence="18" id="KW-0418">Kinase</keyword>
<dbReference type="PROSITE" id="PS50110">
    <property type="entry name" value="RESPONSE_REGULATORY"/>
    <property type="match status" value="2"/>
</dbReference>
<evidence type="ECO:0000256" key="12">
    <source>
        <dbReference type="ARBA" id="ARBA00023136"/>
    </source>
</evidence>
<keyword evidence="19" id="KW-1185">Reference proteome</keyword>
<dbReference type="RefSeq" id="WP_237362149.1">
    <property type="nucleotide sequence ID" value="NZ_CAKLDM010000002.1"/>
</dbReference>
<dbReference type="CDD" id="cd00156">
    <property type="entry name" value="REC"/>
    <property type="match status" value="1"/>
</dbReference>
<dbReference type="SUPFAM" id="SSF47226">
    <property type="entry name" value="Histidine-containing phosphotransfer domain, HPT domain"/>
    <property type="match status" value="1"/>
</dbReference>
<dbReference type="InterPro" id="IPR001789">
    <property type="entry name" value="Sig_transdc_resp-reg_receiver"/>
</dbReference>
<dbReference type="SUPFAM" id="SSF52172">
    <property type="entry name" value="CheY-like"/>
    <property type="match status" value="2"/>
</dbReference>
<dbReference type="GO" id="GO:0004673">
    <property type="term" value="F:protein histidine kinase activity"/>
    <property type="evidence" value="ECO:0007669"/>
    <property type="project" value="UniProtKB-EC"/>
</dbReference>
<dbReference type="SMART" id="SM00448">
    <property type="entry name" value="REC"/>
    <property type="match status" value="2"/>
</dbReference>
<dbReference type="InterPro" id="IPR036890">
    <property type="entry name" value="HATPase_C_sf"/>
</dbReference>
<keyword evidence="8" id="KW-0378">Hydrolase</keyword>
<proteinExistence type="predicted"/>
<keyword evidence="12 15" id="KW-0472">Membrane</keyword>
<keyword evidence="5 13" id="KW-0597">Phosphoprotein</keyword>
<organism evidence="18 19">
    <name type="scientific">Vibrio marisflavi CECT 7928</name>
    <dbReference type="NCBI Taxonomy" id="634439"/>
    <lineage>
        <taxon>Bacteria</taxon>
        <taxon>Pseudomonadati</taxon>
        <taxon>Pseudomonadota</taxon>
        <taxon>Gammaproteobacteria</taxon>
        <taxon>Vibrionales</taxon>
        <taxon>Vibrionaceae</taxon>
        <taxon>Vibrio</taxon>
    </lineage>
</organism>